<dbReference type="InterPro" id="IPR001647">
    <property type="entry name" value="HTH_TetR"/>
</dbReference>
<gene>
    <name evidence="4" type="ORF">IV66_GL000649</name>
</gene>
<dbReference type="EMBL" id="JQCN01000064">
    <property type="protein sequence ID" value="KRN96787.1"/>
    <property type="molecule type" value="Genomic_DNA"/>
</dbReference>
<accession>A0A0R2L570</accession>
<keyword evidence="5" id="KW-1185">Reference proteome</keyword>
<dbReference type="SUPFAM" id="SSF46689">
    <property type="entry name" value="Homeodomain-like"/>
    <property type="match status" value="1"/>
</dbReference>
<dbReference type="STRING" id="449659.IV66_GL000649"/>
<dbReference type="GO" id="GO:0003677">
    <property type="term" value="F:DNA binding"/>
    <property type="evidence" value="ECO:0007669"/>
    <property type="project" value="UniProtKB-UniRule"/>
</dbReference>
<feature type="domain" description="HTH tetR-type" evidence="3">
    <location>
        <begin position="8"/>
        <end position="68"/>
    </location>
</feature>
<reference evidence="4 5" key="1">
    <citation type="journal article" date="2015" name="Genome Announc.">
        <title>Expanding the biotechnology potential of lactobacilli through comparative genomics of 213 strains and associated genera.</title>
        <authorList>
            <person name="Sun Z."/>
            <person name="Harris H.M."/>
            <person name="McCann A."/>
            <person name="Guo C."/>
            <person name="Argimon S."/>
            <person name="Zhang W."/>
            <person name="Yang X."/>
            <person name="Jeffery I.B."/>
            <person name="Cooney J.C."/>
            <person name="Kagawa T.F."/>
            <person name="Liu W."/>
            <person name="Song Y."/>
            <person name="Salvetti E."/>
            <person name="Wrobel A."/>
            <person name="Rasinkangas P."/>
            <person name="Parkhill J."/>
            <person name="Rea M.C."/>
            <person name="O'Sullivan O."/>
            <person name="Ritari J."/>
            <person name="Douillard F.P."/>
            <person name="Paul Ross R."/>
            <person name="Yang R."/>
            <person name="Briner A.E."/>
            <person name="Felis G.E."/>
            <person name="de Vos W.M."/>
            <person name="Barrangou R."/>
            <person name="Klaenhammer T.R."/>
            <person name="Caufield P.W."/>
            <person name="Cui Y."/>
            <person name="Zhang H."/>
            <person name="O'Toole P.W."/>
        </authorList>
    </citation>
    <scope>NUCLEOTIDE SEQUENCE [LARGE SCALE GENOMIC DNA]</scope>
    <source>
        <strain evidence="4 5">NBRC 103219</strain>
    </source>
</reference>
<dbReference type="InterPro" id="IPR039532">
    <property type="entry name" value="TetR_C_Firmicutes"/>
</dbReference>
<dbReference type="PANTHER" id="PTHR43479:SF7">
    <property type="entry name" value="TETR-FAMILY TRANSCRIPTIONAL REGULATOR"/>
    <property type="match status" value="1"/>
</dbReference>
<protein>
    <submittedName>
        <fullName evidence="4">TetR family transcriptional regulator</fullName>
    </submittedName>
</protein>
<dbReference type="RefSeq" id="WP_017868882.1">
    <property type="nucleotide sequence ID" value="NZ_BJYB01000018.1"/>
</dbReference>
<evidence type="ECO:0000313" key="5">
    <source>
        <dbReference type="Proteomes" id="UP000051886"/>
    </source>
</evidence>
<dbReference type="OrthoDB" id="9810250at2"/>
<evidence type="ECO:0000256" key="2">
    <source>
        <dbReference type="PROSITE-ProRule" id="PRU00335"/>
    </source>
</evidence>
<dbReference type="InterPro" id="IPR050624">
    <property type="entry name" value="HTH-type_Tx_Regulator"/>
</dbReference>
<keyword evidence="1 2" id="KW-0238">DNA-binding</keyword>
<sequence>MAQLGEINSTEQKIMRAFWQLYQQKKISKITIREIITLAGCNRSTFYAHFADVYDLLERFENRLLPDLMQPSVQKIIAKNDISLSVEHCMQLYQKYKPYYQLLLGPDGDPSFRTKLTDCLGKIIKAHLTSTSEKNEFETDFLIEVTSSMIISSLIFYFKRADRPQATEIIDLITKVLNDGVSGELQWHILSD</sequence>
<dbReference type="AlphaFoldDB" id="A0A0R2L570"/>
<proteinExistence type="predicted"/>
<dbReference type="Gene3D" id="1.10.357.10">
    <property type="entry name" value="Tetracycline Repressor, domain 2"/>
    <property type="match status" value="1"/>
</dbReference>
<dbReference type="Pfam" id="PF14278">
    <property type="entry name" value="TetR_C_8"/>
    <property type="match status" value="1"/>
</dbReference>
<evidence type="ECO:0000256" key="1">
    <source>
        <dbReference type="ARBA" id="ARBA00023125"/>
    </source>
</evidence>
<organism evidence="4 5">
    <name type="scientific">Ligilactobacillus pobuzihii</name>
    <dbReference type="NCBI Taxonomy" id="449659"/>
    <lineage>
        <taxon>Bacteria</taxon>
        <taxon>Bacillati</taxon>
        <taxon>Bacillota</taxon>
        <taxon>Bacilli</taxon>
        <taxon>Lactobacillales</taxon>
        <taxon>Lactobacillaceae</taxon>
        <taxon>Ligilactobacillus</taxon>
    </lineage>
</organism>
<evidence type="ECO:0000313" key="4">
    <source>
        <dbReference type="EMBL" id="KRN96787.1"/>
    </source>
</evidence>
<feature type="DNA-binding region" description="H-T-H motif" evidence="2">
    <location>
        <begin position="31"/>
        <end position="50"/>
    </location>
</feature>
<name>A0A0R2L570_9LACO</name>
<comment type="caution">
    <text evidence="4">The sequence shown here is derived from an EMBL/GenBank/DDBJ whole genome shotgun (WGS) entry which is preliminary data.</text>
</comment>
<dbReference type="InterPro" id="IPR009057">
    <property type="entry name" value="Homeodomain-like_sf"/>
</dbReference>
<dbReference type="PROSITE" id="PS50977">
    <property type="entry name" value="HTH_TETR_2"/>
    <property type="match status" value="1"/>
</dbReference>
<dbReference type="PATRIC" id="fig|449659.4.peg.655"/>
<dbReference type="PANTHER" id="PTHR43479">
    <property type="entry name" value="ACREF/ENVCD OPERON REPRESSOR-RELATED"/>
    <property type="match status" value="1"/>
</dbReference>
<evidence type="ECO:0000259" key="3">
    <source>
        <dbReference type="PROSITE" id="PS50977"/>
    </source>
</evidence>
<dbReference type="Proteomes" id="UP000051886">
    <property type="component" value="Unassembled WGS sequence"/>
</dbReference>